<name>A0A820CMJ0_9BILA</name>
<reference evidence="1" key="1">
    <citation type="submission" date="2021-02" db="EMBL/GenBank/DDBJ databases">
        <authorList>
            <person name="Nowell W R."/>
        </authorList>
    </citation>
    <scope>NUCLEOTIDE SEQUENCE</scope>
</reference>
<dbReference type="EMBL" id="CAJOAX010025633">
    <property type="protein sequence ID" value="CAF4223451.1"/>
    <property type="molecule type" value="Genomic_DNA"/>
</dbReference>
<gene>
    <name evidence="1" type="ORF">OTI717_LOCUS39465</name>
</gene>
<accession>A0A820CMJ0</accession>
<organism evidence="1 2">
    <name type="scientific">Rotaria sordida</name>
    <dbReference type="NCBI Taxonomy" id="392033"/>
    <lineage>
        <taxon>Eukaryota</taxon>
        <taxon>Metazoa</taxon>
        <taxon>Spiralia</taxon>
        <taxon>Gnathifera</taxon>
        <taxon>Rotifera</taxon>
        <taxon>Eurotatoria</taxon>
        <taxon>Bdelloidea</taxon>
        <taxon>Philodinida</taxon>
        <taxon>Philodinidae</taxon>
        <taxon>Rotaria</taxon>
    </lineage>
</organism>
<protein>
    <submittedName>
        <fullName evidence="1">Uncharacterized protein</fullName>
    </submittedName>
</protein>
<evidence type="ECO:0000313" key="1">
    <source>
        <dbReference type="EMBL" id="CAF4223451.1"/>
    </source>
</evidence>
<dbReference type="AlphaFoldDB" id="A0A820CMJ0"/>
<proteinExistence type="predicted"/>
<evidence type="ECO:0000313" key="2">
    <source>
        <dbReference type="Proteomes" id="UP000663823"/>
    </source>
</evidence>
<sequence length="139" mass="16135">TDNDICGQPSLNNQHLICNSAKVPMASLCERLIWDINNNKLLCALKLDDPIFRYNRFFSKFNLGYFPSIINRTSLSSQKHINMKITTKVSMNISIELIEYCNRSILIYEGKSYKKKCLCPPNYFGDQYQCQSQHVRLTV</sequence>
<dbReference type="Proteomes" id="UP000663823">
    <property type="component" value="Unassembled WGS sequence"/>
</dbReference>
<feature type="non-terminal residue" evidence="1">
    <location>
        <position position="1"/>
    </location>
</feature>
<comment type="caution">
    <text evidence="1">The sequence shown here is derived from an EMBL/GenBank/DDBJ whole genome shotgun (WGS) entry which is preliminary data.</text>
</comment>